<reference evidence="2" key="1">
    <citation type="journal article" date="2013" name="Nat. Genet.">
        <title>The draft genomes of soft-shell turtle and green sea turtle yield insights into the development and evolution of the turtle-specific body plan.</title>
        <authorList>
            <person name="Wang Z."/>
            <person name="Pascual-Anaya J."/>
            <person name="Zadissa A."/>
            <person name="Li W."/>
            <person name="Niimura Y."/>
            <person name="Huang Z."/>
            <person name="Li C."/>
            <person name="White S."/>
            <person name="Xiong Z."/>
            <person name="Fang D."/>
            <person name="Wang B."/>
            <person name="Ming Y."/>
            <person name="Chen Y."/>
            <person name="Zheng Y."/>
            <person name="Kuraku S."/>
            <person name="Pignatelli M."/>
            <person name="Herrero J."/>
            <person name="Beal K."/>
            <person name="Nozawa M."/>
            <person name="Li Q."/>
            <person name="Wang J."/>
            <person name="Zhang H."/>
            <person name="Yu L."/>
            <person name="Shigenobu S."/>
            <person name="Wang J."/>
            <person name="Liu J."/>
            <person name="Flicek P."/>
            <person name="Searle S."/>
            <person name="Wang J."/>
            <person name="Kuratani S."/>
            <person name="Yin Y."/>
            <person name="Aken B."/>
            <person name="Zhang G."/>
            <person name="Irie N."/>
        </authorList>
    </citation>
    <scope>NUCLEOTIDE SEQUENCE [LARGE SCALE GENOMIC DNA]</scope>
</reference>
<dbReference type="Proteomes" id="UP000031443">
    <property type="component" value="Unassembled WGS sequence"/>
</dbReference>
<keyword evidence="2" id="KW-1185">Reference proteome</keyword>
<dbReference type="EMBL" id="KB515251">
    <property type="protein sequence ID" value="EMP39938.1"/>
    <property type="molecule type" value="Genomic_DNA"/>
</dbReference>
<protein>
    <submittedName>
        <fullName evidence="1">Uncharacterized protein</fullName>
    </submittedName>
</protein>
<organism evidence="1 2">
    <name type="scientific">Chelonia mydas</name>
    <name type="common">Green sea-turtle</name>
    <name type="synonym">Chelonia agassizi</name>
    <dbReference type="NCBI Taxonomy" id="8469"/>
    <lineage>
        <taxon>Eukaryota</taxon>
        <taxon>Metazoa</taxon>
        <taxon>Chordata</taxon>
        <taxon>Craniata</taxon>
        <taxon>Vertebrata</taxon>
        <taxon>Euteleostomi</taxon>
        <taxon>Archelosauria</taxon>
        <taxon>Testudinata</taxon>
        <taxon>Testudines</taxon>
        <taxon>Cryptodira</taxon>
        <taxon>Durocryptodira</taxon>
        <taxon>Americhelydia</taxon>
        <taxon>Chelonioidea</taxon>
        <taxon>Cheloniidae</taxon>
        <taxon>Chelonia</taxon>
    </lineage>
</organism>
<proteinExistence type="predicted"/>
<evidence type="ECO:0000313" key="2">
    <source>
        <dbReference type="Proteomes" id="UP000031443"/>
    </source>
</evidence>
<gene>
    <name evidence="1" type="ORF">UY3_02808</name>
</gene>
<dbReference type="AlphaFoldDB" id="M7C628"/>
<name>M7C628_CHEMY</name>
<accession>M7C628</accession>
<evidence type="ECO:0000313" key="1">
    <source>
        <dbReference type="EMBL" id="EMP39938.1"/>
    </source>
</evidence>
<sequence length="117" mass="12497">MFKLFLNPLDGILAGGTADCVDTSWRLEAALTFGAGINNGAEVSARVEPWSTLGWGGPRSKLHNFSYVNNVAEVNILRVTYRGVLTAVSRLLPFISHSGGVQESTGERSGVDLSCLD</sequence>